<accession>A0ACB9SSH5</accession>
<evidence type="ECO:0000313" key="2">
    <source>
        <dbReference type="Proteomes" id="UP001056778"/>
    </source>
</evidence>
<gene>
    <name evidence="1" type="ORF">MML48_7g00004956</name>
</gene>
<evidence type="ECO:0000313" key="1">
    <source>
        <dbReference type="EMBL" id="KAI4457590.1"/>
    </source>
</evidence>
<reference evidence="1" key="1">
    <citation type="submission" date="2022-04" db="EMBL/GenBank/DDBJ databases">
        <title>Chromosome-scale genome assembly of Holotrichia oblita Faldermann.</title>
        <authorList>
            <person name="Rongchong L."/>
        </authorList>
    </citation>
    <scope>NUCLEOTIDE SEQUENCE</scope>
    <source>
        <strain evidence="1">81SQS9</strain>
    </source>
</reference>
<protein>
    <submittedName>
        <fullName evidence="1">Transposase is4</fullName>
    </submittedName>
</protein>
<organism evidence="1 2">
    <name type="scientific">Holotrichia oblita</name>
    <name type="common">Chafer beetle</name>
    <dbReference type="NCBI Taxonomy" id="644536"/>
    <lineage>
        <taxon>Eukaryota</taxon>
        <taxon>Metazoa</taxon>
        <taxon>Ecdysozoa</taxon>
        <taxon>Arthropoda</taxon>
        <taxon>Hexapoda</taxon>
        <taxon>Insecta</taxon>
        <taxon>Pterygota</taxon>
        <taxon>Neoptera</taxon>
        <taxon>Endopterygota</taxon>
        <taxon>Coleoptera</taxon>
        <taxon>Polyphaga</taxon>
        <taxon>Scarabaeiformia</taxon>
        <taxon>Scarabaeidae</taxon>
        <taxon>Melolonthinae</taxon>
        <taxon>Holotrichia</taxon>
    </lineage>
</organism>
<dbReference type="Proteomes" id="UP001056778">
    <property type="component" value="Chromosome 7"/>
</dbReference>
<name>A0ACB9SSH5_HOLOL</name>
<comment type="caution">
    <text evidence="1">The sequence shown here is derived from an EMBL/GenBank/DDBJ whole genome shotgun (WGS) entry which is preliminary data.</text>
</comment>
<keyword evidence="2" id="KW-1185">Reference proteome</keyword>
<sequence>MVSTRLGSPGGEEERDKNNDRRKRHEEERMFAPINACGNLTDEDSGEDDIVQIDNLPGSQVCTLTDRCTYQHLNKKVMENGRVEQKHSVDEPMVSYYGRHGPKQFLNGKPIRCGYKLWVGSSRLGYVYWLEPYQGISTNISTTYADYGIGASVVLEYADALRRKWPEIKFHLFFDNFFTSVNLVQLLAEENKRKPFI</sequence>
<proteinExistence type="predicted"/>
<dbReference type="EMBL" id="CM043021">
    <property type="protein sequence ID" value="KAI4457590.1"/>
    <property type="molecule type" value="Genomic_DNA"/>
</dbReference>